<dbReference type="FunFam" id="3.90.79.10:FF:000037">
    <property type="entry name" value="Nudix hydrolase 2"/>
    <property type="match status" value="1"/>
</dbReference>
<evidence type="ECO:0000256" key="9">
    <source>
        <dbReference type="ARBA" id="ARBA00032644"/>
    </source>
</evidence>
<gene>
    <name evidence="14" type="primary">NUDT2</name>
</gene>
<dbReference type="Bgee" id="ENSMODG00000049625">
    <property type="expression patterns" value="Expressed in blood and 20 other cell types or tissues"/>
</dbReference>
<dbReference type="Pfam" id="PF00293">
    <property type="entry name" value="NUDIX"/>
    <property type="match status" value="1"/>
</dbReference>
<reference evidence="14 15" key="1">
    <citation type="journal article" date="2007" name="Nature">
        <title>Genome of the marsupial Monodelphis domestica reveals innovation in non-coding sequences.</title>
        <authorList>
            <person name="Mikkelsen T.S."/>
            <person name="Wakefield M.J."/>
            <person name="Aken B."/>
            <person name="Amemiya C.T."/>
            <person name="Chang J.L."/>
            <person name="Duke S."/>
            <person name="Garber M."/>
            <person name="Gentles A.J."/>
            <person name="Goodstadt L."/>
            <person name="Heger A."/>
            <person name="Jurka J."/>
            <person name="Kamal M."/>
            <person name="Mauceli E."/>
            <person name="Searle S.M."/>
            <person name="Sharpe T."/>
            <person name="Baker M.L."/>
            <person name="Batzer M.A."/>
            <person name="Benos P.V."/>
            <person name="Belov K."/>
            <person name="Clamp M."/>
            <person name="Cook A."/>
            <person name="Cuff J."/>
            <person name="Das R."/>
            <person name="Davidow L."/>
            <person name="Deakin J.E."/>
            <person name="Fazzari M.J."/>
            <person name="Glass J.L."/>
            <person name="Grabherr M."/>
            <person name="Greally J.M."/>
            <person name="Gu W."/>
            <person name="Hore T.A."/>
            <person name="Huttley G.A."/>
            <person name="Kleber M."/>
            <person name="Jirtle R.L."/>
            <person name="Koina E."/>
            <person name="Lee J.T."/>
            <person name="Mahony S."/>
            <person name="Marra M.A."/>
            <person name="Miller R.D."/>
            <person name="Nicholls R.D."/>
            <person name="Oda M."/>
            <person name="Papenfuss A.T."/>
            <person name="Parra Z.E."/>
            <person name="Pollock D.D."/>
            <person name="Ray D.A."/>
            <person name="Schein J.E."/>
            <person name="Speed T.P."/>
            <person name="Thompson K."/>
            <person name="VandeBerg J.L."/>
            <person name="Wade C.M."/>
            <person name="Walker J.A."/>
            <person name="Waters P.D."/>
            <person name="Webber C."/>
            <person name="Weidman J.R."/>
            <person name="Xie X."/>
            <person name="Zody M.C."/>
            <person name="Baldwin J."/>
            <person name="Abdouelleil A."/>
            <person name="Abdulkadir J."/>
            <person name="Abebe A."/>
            <person name="Abera B."/>
            <person name="Abreu J."/>
            <person name="Acer S.C."/>
            <person name="Aftuck L."/>
            <person name="Alexander A."/>
            <person name="An P."/>
            <person name="Anderson E."/>
            <person name="Anderson S."/>
            <person name="Arachi H."/>
            <person name="Azer M."/>
            <person name="Bachantsang P."/>
            <person name="Barry A."/>
            <person name="Bayul T."/>
            <person name="Berlin A."/>
            <person name="Bessette D."/>
            <person name="Bloom T."/>
            <person name="Bloom T."/>
            <person name="Boguslavskiy L."/>
            <person name="Bonnet C."/>
            <person name="Boukhgalter B."/>
            <person name="Bourzgui I."/>
            <person name="Brown A."/>
            <person name="Cahill P."/>
            <person name="Channer S."/>
            <person name="Cheshatsang Y."/>
            <person name="Chuda L."/>
            <person name="Citroen M."/>
            <person name="Collymore A."/>
            <person name="Cooke P."/>
            <person name="Costello M."/>
            <person name="D'Aco K."/>
            <person name="Daza R."/>
            <person name="De Haan G."/>
            <person name="DeGray S."/>
            <person name="DeMaso C."/>
            <person name="Dhargay N."/>
            <person name="Dooley K."/>
            <person name="Dooley E."/>
            <person name="Doricent M."/>
            <person name="Dorje P."/>
            <person name="Dorjee K."/>
            <person name="Dupes A."/>
            <person name="Elong R."/>
            <person name="Falk J."/>
            <person name="Farina A."/>
            <person name="Faro S."/>
            <person name="Ferguson D."/>
            <person name="Fisher S."/>
            <person name="Foley C.D."/>
            <person name="Franke A."/>
            <person name="Friedrich D."/>
            <person name="Gadbois L."/>
            <person name="Gearin G."/>
            <person name="Gearin C.R."/>
            <person name="Giannoukos G."/>
            <person name="Goode T."/>
            <person name="Graham J."/>
            <person name="Grandbois E."/>
            <person name="Grewal S."/>
            <person name="Gyaltsen K."/>
            <person name="Hafez N."/>
            <person name="Hagos B."/>
            <person name="Hall J."/>
            <person name="Henson C."/>
            <person name="Hollinger A."/>
            <person name="Honan T."/>
            <person name="Huard M.D."/>
            <person name="Hughes L."/>
            <person name="Hurhula B."/>
            <person name="Husby M.E."/>
            <person name="Kamat A."/>
            <person name="Kanga B."/>
            <person name="Kashin S."/>
            <person name="Khazanovich D."/>
            <person name="Kisner P."/>
            <person name="Lance K."/>
            <person name="Lara M."/>
            <person name="Lee W."/>
            <person name="Lennon N."/>
            <person name="Letendre F."/>
            <person name="LeVine R."/>
            <person name="Lipovsky A."/>
            <person name="Liu X."/>
            <person name="Liu J."/>
            <person name="Liu S."/>
            <person name="Lokyitsang T."/>
            <person name="Lokyitsang Y."/>
            <person name="Lubonja R."/>
            <person name="Lui A."/>
            <person name="MacDonald P."/>
            <person name="Magnisalis V."/>
            <person name="Maru K."/>
            <person name="Matthews C."/>
            <person name="McCusker W."/>
            <person name="McDonough S."/>
            <person name="Mehta T."/>
            <person name="Meldrim J."/>
            <person name="Meneus L."/>
            <person name="Mihai O."/>
            <person name="Mihalev A."/>
            <person name="Mihova T."/>
            <person name="Mittelman R."/>
            <person name="Mlenga V."/>
            <person name="Montmayeur A."/>
            <person name="Mulrain L."/>
            <person name="Navidi A."/>
            <person name="Naylor J."/>
            <person name="Negash T."/>
            <person name="Nguyen T."/>
            <person name="Nguyen N."/>
            <person name="Nicol R."/>
            <person name="Norbu C."/>
            <person name="Norbu N."/>
            <person name="Novod N."/>
            <person name="O'Neill B."/>
            <person name="Osman S."/>
            <person name="Markiewicz E."/>
            <person name="Oyono O.L."/>
            <person name="Patti C."/>
            <person name="Phunkhang P."/>
            <person name="Pierre F."/>
            <person name="Priest M."/>
            <person name="Raghuraman S."/>
            <person name="Rege F."/>
            <person name="Reyes R."/>
            <person name="Rise C."/>
            <person name="Rogov P."/>
            <person name="Ross K."/>
            <person name="Ryan E."/>
            <person name="Settipalli S."/>
            <person name="Shea T."/>
            <person name="Sherpa N."/>
            <person name="Shi L."/>
            <person name="Shih D."/>
            <person name="Sparrow T."/>
            <person name="Spaulding J."/>
            <person name="Stalker J."/>
            <person name="Stange-Thomann N."/>
            <person name="Stavropoulos S."/>
            <person name="Stone C."/>
            <person name="Strader C."/>
            <person name="Tesfaye S."/>
            <person name="Thomson T."/>
            <person name="Thoulutsang Y."/>
            <person name="Thoulutsang D."/>
            <person name="Topham K."/>
            <person name="Topping I."/>
            <person name="Tsamla T."/>
            <person name="Vassiliev H."/>
            <person name="Vo A."/>
            <person name="Wangchuk T."/>
            <person name="Wangdi T."/>
            <person name="Weiand M."/>
            <person name="Wilkinson J."/>
            <person name="Wilson A."/>
            <person name="Yadav S."/>
            <person name="Young G."/>
            <person name="Yu Q."/>
            <person name="Zembek L."/>
            <person name="Zhong D."/>
            <person name="Zimmer A."/>
            <person name="Zwirko Z."/>
            <person name="Jaffe D.B."/>
            <person name="Alvarez P."/>
            <person name="Brockman W."/>
            <person name="Butler J."/>
            <person name="Chin C."/>
            <person name="Gnerre S."/>
            <person name="MacCallum I."/>
            <person name="Graves J.A."/>
            <person name="Ponting C.P."/>
            <person name="Breen M."/>
            <person name="Samollow P.B."/>
            <person name="Lander E.S."/>
            <person name="Lindblad-Toh K."/>
        </authorList>
    </citation>
    <scope>NUCLEOTIDE SEQUENCE [LARGE SCALE GENOMIC DNA]</scope>
</reference>
<dbReference type="AlphaFoldDB" id="A0A5F8GG60"/>
<dbReference type="PANTHER" id="PTHR21340:SF0">
    <property type="entry name" value="BIS(5'-NUCLEOSYL)-TETRAPHOSPHATASE [ASYMMETRICAL]"/>
    <property type="match status" value="1"/>
</dbReference>
<evidence type="ECO:0000256" key="12">
    <source>
        <dbReference type="ARBA" id="ARBA00048896"/>
    </source>
</evidence>
<comment type="function">
    <text evidence="10">Catalyzes the asymmetric hydrolysis of diadenosine 5',5'''-P1,P4-tetraphosphate (Ap4A) to yield AMP and ATP. Exhibits decapping activity towards FAD-capped RNAs and dpCoA-capped RNAs in vitro.</text>
</comment>
<dbReference type="OMA" id="WRDYEQA"/>
<organism evidence="14 15">
    <name type="scientific">Monodelphis domestica</name>
    <name type="common">Gray short-tailed opossum</name>
    <dbReference type="NCBI Taxonomy" id="13616"/>
    <lineage>
        <taxon>Eukaryota</taxon>
        <taxon>Metazoa</taxon>
        <taxon>Chordata</taxon>
        <taxon>Craniata</taxon>
        <taxon>Vertebrata</taxon>
        <taxon>Euteleostomi</taxon>
        <taxon>Mammalia</taxon>
        <taxon>Metatheria</taxon>
        <taxon>Didelphimorphia</taxon>
        <taxon>Didelphidae</taxon>
        <taxon>Monodelphis</taxon>
    </lineage>
</organism>
<keyword evidence="6" id="KW-0378">Hydrolase</keyword>
<dbReference type="PANTHER" id="PTHR21340">
    <property type="entry name" value="DIADENOSINE 5,5-P1,P4-TETRAPHOSPHATE PYROPHOSPHOHYDROLASE MUTT"/>
    <property type="match status" value="1"/>
</dbReference>
<dbReference type="Gene3D" id="3.90.79.10">
    <property type="entry name" value="Nucleoside Triphosphate Pyrophosphohydrolase"/>
    <property type="match status" value="1"/>
</dbReference>
<proteinExistence type="inferred from homology"/>
<dbReference type="InterPro" id="IPR003565">
    <property type="entry name" value="Tetra_PHTase"/>
</dbReference>
<dbReference type="GeneTree" id="ENSGT00390000002416"/>
<dbReference type="GO" id="GO:0006167">
    <property type="term" value="P:AMP biosynthetic process"/>
    <property type="evidence" value="ECO:0000318"/>
    <property type="project" value="GO_Central"/>
</dbReference>
<dbReference type="SUPFAM" id="SSF55811">
    <property type="entry name" value="Nudix"/>
    <property type="match status" value="1"/>
</dbReference>
<protein>
    <recommendedName>
        <fullName evidence="4">Bis(5'-nucleosyl)-tetraphosphatase [asymmetrical]</fullName>
        <ecNumber evidence="3">3.6.1.17</ecNumber>
    </recommendedName>
    <alternativeName>
        <fullName evidence="9">Diadenosine 5',5'''-P1,P4-tetraphosphate asymmetrical hydrolase</fullName>
    </alternativeName>
    <alternativeName>
        <fullName evidence="8">Nucleoside diphosphate-linked moiety X motif 2</fullName>
    </alternativeName>
</protein>
<feature type="domain" description="Nudix hydrolase" evidence="13">
    <location>
        <begin position="18"/>
        <end position="156"/>
    </location>
</feature>
<dbReference type="GO" id="GO:0004081">
    <property type="term" value="F:bis(5'-nucleosyl)-tetraphosphatase (asymmetrical) activity"/>
    <property type="evidence" value="ECO:0000318"/>
    <property type="project" value="GO_Central"/>
</dbReference>
<evidence type="ECO:0000256" key="3">
    <source>
        <dbReference type="ARBA" id="ARBA00012447"/>
    </source>
</evidence>
<dbReference type="Proteomes" id="UP000002280">
    <property type="component" value="Chromosome 6"/>
</dbReference>
<dbReference type="InterPro" id="IPR000086">
    <property type="entry name" value="NUDIX_hydrolase_dom"/>
</dbReference>
<accession>A0A5F8GG60</accession>
<dbReference type="PROSITE" id="PS00893">
    <property type="entry name" value="NUDIX_BOX"/>
    <property type="match status" value="1"/>
</dbReference>
<dbReference type="PRINTS" id="PR01405">
    <property type="entry name" value="TETRPHPHTASE"/>
</dbReference>
<reference evidence="14" key="3">
    <citation type="submission" date="2025-09" db="UniProtKB">
        <authorList>
            <consortium name="Ensembl"/>
        </authorList>
    </citation>
    <scope>IDENTIFICATION</scope>
</reference>
<evidence type="ECO:0000256" key="10">
    <source>
        <dbReference type="ARBA" id="ARBA00045172"/>
    </source>
</evidence>
<dbReference type="InterPro" id="IPR051325">
    <property type="entry name" value="Nudix_hydrolase_domain"/>
</dbReference>
<evidence type="ECO:0000256" key="4">
    <source>
        <dbReference type="ARBA" id="ARBA00018911"/>
    </source>
</evidence>
<dbReference type="PROSITE" id="PS51462">
    <property type="entry name" value="NUDIX"/>
    <property type="match status" value="1"/>
</dbReference>
<dbReference type="Ensembl" id="ENSMODT00000085903.1">
    <property type="protein sequence ID" value="ENSMODP00000046510.1"/>
    <property type="gene ID" value="ENSMODG00000049625.1"/>
</dbReference>
<dbReference type="InParanoid" id="A0A5F8GG60"/>
<reference evidence="14" key="2">
    <citation type="submission" date="2025-08" db="UniProtKB">
        <authorList>
            <consortium name="Ensembl"/>
        </authorList>
    </citation>
    <scope>IDENTIFICATION</scope>
</reference>
<dbReference type="STRING" id="13616.ENSMODP00000046510"/>
<evidence type="ECO:0000256" key="6">
    <source>
        <dbReference type="ARBA" id="ARBA00022801"/>
    </source>
</evidence>
<dbReference type="CTD" id="318"/>
<evidence type="ECO:0000256" key="2">
    <source>
        <dbReference type="ARBA" id="ARBA00005582"/>
    </source>
</evidence>
<dbReference type="GO" id="GO:0000166">
    <property type="term" value="F:nucleotide binding"/>
    <property type="evidence" value="ECO:0007669"/>
    <property type="project" value="UniProtKB-KW"/>
</dbReference>
<evidence type="ECO:0000256" key="1">
    <source>
        <dbReference type="ARBA" id="ARBA00001968"/>
    </source>
</evidence>
<dbReference type="GO" id="GO:0006754">
    <property type="term" value="P:ATP biosynthetic process"/>
    <property type="evidence" value="ECO:0000318"/>
    <property type="project" value="GO_Central"/>
</dbReference>
<keyword evidence="15" id="KW-1185">Reference proteome</keyword>
<dbReference type="GeneID" id="100021241"/>
<dbReference type="EC" id="3.6.1.17" evidence="3"/>
<comment type="catalytic activity">
    <reaction evidence="7">
        <text>a 5'-end FAD-phospho-ribonucleoside in mRNA + H2O = a 5'-end phospho-adenosine-phospho-ribonucleoside in mRNA + FMN + 2 H(+)</text>
        <dbReference type="Rhea" id="RHEA:67588"/>
        <dbReference type="Rhea" id="RHEA-COMP:15719"/>
        <dbReference type="Rhea" id="RHEA-COMP:17275"/>
        <dbReference type="ChEBI" id="CHEBI:15377"/>
        <dbReference type="ChEBI" id="CHEBI:15378"/>
        <dbReference type="ChEBI" id="CHEBI:58210"/>
        <dbReference type="ChEBI" id="CHEBI:144051"/>
        <dbReference type="ChEBI" id="CHEBI:172372"/>
    </reaction>
    <physiologicalReaction direction="left-to-right" evidence="7">
        <dbReference type="Rhea" id="RHEA:67589"/>
    </physiologicalReaction>
</comment>
<comment type="similarity">
    <text evidence="2">Belongs to the Nudix hydrolase family.</text>
</comment>
<dbReference type="RefSeq" id="XP_016279548.1">
    <property type="nucleotide sequence ID" value="XM_016424062.2"/>
</dbReference>
<dbReference type="FunCoup" id="A0A5F8GG60">
    <property type="interactions" value="266"/>
</dbReference>
<dbReference type="InterPro" id="IPR015797">
    <property type="entry name" value="NUDIX_hydrolase-like_dom_sf"/>
</dbReference>
<name>A0A5F8GG60_MONDO</name>
<sequence length="163" mass="19030">MLLLLMLLEMPPVIWWIMALRACGLIIFRRRTIPKVSNDSIQFLMLQTSYGTHHWTPPKGHVDPGENDMEAAIRETQEESGLDTTQLIIVEGFKSELNYLVNKKHKTVVYWLAEVKDYNVEIHLSREHQAYRWLNLEEACKIAHYKNLEAALREAHKFLCSTP</sequence>
<evidence type="ECO:0000259" key="13">
    <source>
        <dbReference type="PROSITE" id="PS51462"/>
    </source>
</evidence>
<comment type="catalytic activity">
    <reaction evidence="11">
        <text>a 5'-end CoA-ribonucleoside in mRNA + H2O = a 5'-end phospho-adenosine-phospho-ribonucleoside in mRNA + (R)-4'-phosphopantetheine + 2 H(+)</text>
        <dbReference type="Rhea" id="RHEA:67592"/>
        <dbReference type="Rhea" id="RHEA-COMP:15719"/>
        <dbReference type="Rhea" id="RHEA-COMP:17276"/>
        <dbReference type="ChEBI" id="CHEBI:15377"/>
        <dbReference type="ChEBI" id="CHEBI:15378"/>
        <dbReference type="ChEBI" id="CHEBI:61723"/>
        <dbReference type="ChEBI" id="CHEBI:144051"/>
        <dbReference type="ChEBI" id="CHEBI:172371"/>
    </reaction>
    <physiologicalReaction direction="left-to-right" evidence="11">
        <dbReference type="Rhea" id="RHEA:67593"/>
    </physiologicalReaction>
</comment>
<evidence type="ECO:0000313" key="14">
    <source>
        <dbReference type="Ensembl" id="ENSMODP00000046510.1"/>
    </source>
</evidence>
<evidence type="ECO:0000256" key="8">
    <source>
        <dbReference type="ARBA" id="ARBA00029676"/>
    </source>
</evidence>
<comment type="cofactor">
    <cofactor evidence="1">
        <name>a divalent metal cation</name>
        <dbReference type="ChEBI" id="CHEBI:60240"/>
    </cofactor>
</comment>
<evidence type="ECO:0000256" key="11">
    <source>
        <dbReference type="ARBA" id="ARBA00048667"/>
    </source>
</evidence>
<evidence type="ECO:0000256" key="7">
    <source>
        <dbReference type="ARBA" id="ARBA00024504"/>
    </source>
</evidence>
<dbReference type="CDD" id="cd03428">
    <property type="entry name" value="NUDIX_Ap4A_Nudt2"/>
    <property type="match status" value="1"/>
</dbReference>
<dbReference type="InterPro" id="IPR020084">
    <property type="entry name" value="NUDIX_hydrolase_CS"/>
</dbReference>
<evidence type="ECO:0000256" key="5">
    <source>
        <dbReference type="ARBA" id="ARBA00022741"/>
    </source>
</evidence>
<comment type="catalytic activity">
    <reaction evidence="12">
        <text>P(1),P(4)-bis(5'-guanosyl) tetraphosphate + H2O = GMP + GTP + 2 H(+)</text>
        <dbReference type="Rhea" id="RHEA:22484"/>
        <dbReference type="ChEBI" id="CHEBI:15377"/>
        <dbReference type="ChEBI" id="CHEBI:15378"/>
        <dbReference type="ChEBI" id="CHEBI:37565"/>
        <dbReference type="ChEBI" id="CHEBI:57553"/>
        <dbReference type="ChEBI" id="CHEBI:58115"/>
        <dbReference type="EC" id="3.6.1.17"/>
    </reaction>
</comment>
<evidence type="ECO:0000313" key="15">
    <source>
        <dbReference type="Proteomes" id="UP000002280"/>
    </source>
</evidence>
<keyword evidence="5" id="KW-0547">Nucleotide-binding</keyword>
<dbReference type="OrthoDB" id="276276at2759"/>